<gene>
    <name evidence="3" type="ORF">EVA68_07210</name>
</gene>
<comment type="caution">
    <text evidence="3">The sequence shown here is derived from an EMBL/GenBank/DDBJ whole genome shotgun (WGS) entry which is preliminary data.</text>
</comment>
<keyword evidence="1" id="KW-0560">Oxidoreductase</keyword>
<organism evidence="3 4">
    <name type="scientific">OM182 bacterium</name>
    <dbReference type="NCBI Taxonomy" id="2510334"/>
    <lineage>
        <taxon>Bacteria</taxon>
        <taxon>Pseudomonadati</taxon>
        <taxon>Pseudomonadota</taxon>
        <taxon>Gammaproteobacteria</taxon>
        <taxon>OMG group</taxon>
        <taxon>OM182 clade</taxon>
    </lineage>
</organism>
<name>A0A520RYR4_9GAMM</name>
<dbReference type="InterPro" id="IPR050425">
    <property type="entry name" value="NAD(P)_dehydrat-like"/>
</dbReference>
<protein>
    <submittedName>
        <fullName evidence="3">NAD-dependent epimerase/dehydratase family protein</fullName>
    </submittedName>
</protein>
<feature type="domain" description="NAD-dependent epimerase/dehydratase" evidence="2">
    <location>
        <begin position="10"/>
        <end position="260"/>
    </location>
</feature>
<dbReference type="InterPro" id="IPR036291">
    <property type="entry name" value="NAD(P)-bd_dom_sf"/>
</dbReference>
<proteinExistence type="predicted"/>
<sequence length="361" mass="39647">MAPIPKGGVVAVTGASGYIGGWLVRKLLDGGYRVRACVRDVNDEAKSNFLKSMGGFCSGRLTLHSADLNRSGAFDDIFSGCHGVAHVSHINGEGHKDGGYGNDEYVARVNAQILASINQAESVSRVIVTSSIAAVVSESNPEEMQKRPVIYEDRYPDEDNPRLSGYSRSKQYAEHLFEEAAMKNGRWDAIICCPGDNVGPIQAEHHADGGPWQGLMKKMLLGQCNPAVHGYRPWHTVDVRDTAAVQIAILESVMVQNGERYIAFNGQRIDIEDVCLGINHLLPELGYATPNVIEDLDEKGLERRARRRGVYASTDLRNDRTLALGINYRDLNVSLRDMAESLILIGKVDPVLRTGFTLNRN</sequence>
<dbReference type="Gene3D" id="3.40.50.720">
    <property type="entry name" value="NAD(P)-binding Rossmann-like Domain"/>
    <property type="match status" value="1"/>
</dbReference>
<evidence type="ECO:0000256" key="1">
    <source>
        <dbReference type="ARBA" id="ARBA00023002"/>
    </source>
</evidence>
<dbReference type="GO" id="GO:0016616">
    <property type="term" value="F:oxidoreductase activity, acting on the CH-OH group of donors, NAD or NADP as acceptor"/>
    <property type="evidence" value="ECO:0007669"/>
    <property type="project" value="TreeGrafter"/>
</dbReference>
<dbReference type="InterPro" id="IPR001509">
    <property type="entry name" value="Epimerase_deHydtase"/>
</dbReference>
<dbReference type="AlphaFoldDB" id="A0A520RYR4"/>
<dbReference type="PANTHER" id="PTHR10366">
    <property type="entry name" value="NAD DEPENDENT EPIMERASE/DEHYDRATASE"/>
    <property type="match status" value="1"/>
</dbReference>
<evidence type="ECO:0000313" key="3">
    <source>
        <dbReference type="EMBL" id="RZO75335.1"/>
    </source>
</evidence>
<dbReference type="EMBL" id="SHAG01000038">
    <property type="protein sequence ID" value="RZO75335.1"/>
    <property type="molecule type" value="Genomic_DNA"/>
</dbReference>
<dbReference type="Proteomes" id="UP000316199">
    <property type="component" value="Unassembled WGS sequence"/>
</dbReference>
<dbReference type="Pfam" id="PF01370">
    <property type="entry name" value="Epimerase"/>
    <property type="match status" value="1"/>
</dbReference>
<reference evidence="3 4" key="1">
    <citation type="submission" date="2019-02" db="EMBL/GenBank/DDBJ databases">
        <title>Prokaryotic population dynamics and viral predation in marine succession experiment using metagenomics: the confinement effect.</title>
        <authorList>
            <person name="Haro-Moreno J.M."/>
            <person name="Rodriguez-Valera F."/>
            <person name="Lopez-Perez M."/>
        </authorList>
    </citation>
    <scope>NUCLEOTIDE SEQUENCE [LARGE SCALE GENOMIC DNA]</scope>
    <source>
        <strain evidence="3">MED-G157</strain>
    </source>
</reference>
<evidence type="ECO:0000313" key="4">
    <source>
        <dbReference type="Proteomes" id="UP000316199"/>
    </source>
</evidence>
<evidence type="ECO:0000259" key="2">
    <source>
        <dbReference type="Pfam" id="PF01370"/>
    </source>
</evidence>
<accession>A0A520RYR4</accession>
<dbReference type="SUPFAM" id="SSF51735">
    <property type="entry name" value="NAD(P)-binding Rossmann-fold domains"/>
    <property type="match status" value="1"/>
</dbReference>
<dbReference type="PANTHER" id="PTHR10366:SF831">
    <property type="entry name" value="NAD-DEPENDENT EPIMERASE_DEHYDRATASE DOMAIN-CONTAINING PROTEIN"/>
    <property type="match status" value="1"/>
</dbReference>